<dbReference type="Pfam" id="PF00350">
    <property type="entry name" value="Dynamin_N"/>
    <property type="match status" value="1"/>
</dbReference>
<evidence type="ECO:0000259" key="1">
    <source>
        <dbReference type="Pfam" id="PF00350"/>
    </source>
</evidence>
<dbReference type="PANTHER" id="PTHR43681">
    <property type="entry name" value="TRANSMEMBRANE GTPASE FZO"/>
    <property type="match status" value="1"/>
</dbReference>
<dbReference type="PANTHER" id="PTHR43681:SF1">
    <property type="entry name" value="SARCALUMENIN"/>
    <property type="match status" value="1"/>
</dbReference>
<feature type="domain" description="Dynamin N-terminal" evidence="1">
    <location>
        <begin position="75"/>
        <end position="289"/>
    </location>
</feature>
<dbReference type="RefSeq" id="WP_166826984.1">
    <property type="nucleotide sequence ID" value="NZ_JAAOLX010000006.1"/>
</dbReference>
<accession>A0ABX0KXF2</accession>
<comment type="caution">
    <text evidence="2">The sequence shown here is derived from an EMBL/GenBank/DDBJ whole genome shotgun (WGS) entry which is preliminary data.</text>
</comment>
<dbReference type="Gene3D" id="3.40.50.300">
    <property type="entry name" value="P-loop containing nucleotide triphosphate hydrolases"/>
    <property type="match status" value="2"/>
</dbReference>
<proteinExistence type="predicted"/>
<organism evidence="2 3">
    <name type="scientific">Iodobacter violaceini</name>
    <dbReference type="NCBI Taxonomy" id="3044271"/>
    <lineage>
        <taxon>Bacteria</taxon>
        <taxon>Pseudomonadati</taxon>
        <taxon>Pseudomonadota</taxon>
        <taxon>Betaproteobacteria</taxon>
        <taxon>Neisseriales</taxon>
        <taxon>Chitinibacteraceae</taxon>
        <taxon>Iodobacter</taxon>
    </lineage>
</organism>
<name>A0ABX0KXF2_9NEIS</name>
<dbReference type="InterPro" id="IPR045063">
    <property type="entry name" value="Dynamin_N"/>
</dbReference>
<dbReference type="EMBL" id="JAAOLX010000006">
    <property type="protein sequence ID" value="NHQ87090.1"/>
    <property type="molecule type" value="Genomic_DNA"/>
</dbReference>
<dbReference type="Proteomes" id="UP000712570">
    <property type="component" value="Unassembled WGS sequence"/>
</dbReference>
<reference evidence="2 3" key="1">
    <citation type="submission" date="2020-03" db="EMBL/GenBank/DDBJ databases">
        <title>Draft genome sequence of environmentally isolated violet-colored cultures.</title>
        <authorList>
            <person name="Wilson H.S."/>
        </authorList>
    </citation>
    <scope>NUCLEOTIDE SEQUENCE [LARGE SCALE GENOMIC DNA]</scope>
    <source>
        <strain evidence="2 3">HSC-16F04</strain>
    </source>
</reference>
<dbReference type="InterPro" id="IPR027417">
    <property type="entry name" value="P-loop_NTPase"/>
</dbReference>
<dbReference type="InterPro" id="IPR051943">
    <property type="entry name" value="TRAFAC_Dynamin-like_GTPase"/>
</dbReference>
<keyword evidence="3" id="KW-1185">Reference proteome</keyword>
<dbReference type="SUPFAM" id="SSF52540">
    <property type="entry name" value="P-loop containing nucleoside triphosphate hydrolases"/>
    <property type="match status" value="1"/>
</dbReference>
<evidence type="ECO:0000313" key="3">
    <source>
        <dbReference type="Proteomes" id="UP000712570"/>
    </source>
</evidence>
<evidence type="ECO:0000313" key="2">
    <source>
        <dbReference type="EMBL" id="NHQ87090.1"/>
    </source>
</evidence>
<gene>
    <name evidence="2" type="ORF">HA050_13310</name>
</gene>
<protein>
    <submittedName>
        <fullName evidence="2">GTPase</fullName>
    </submittedName>
</protein>
<sequence>MSTDYLHQNDLAVNDPSGSDRLVGDFQAYSTWRAELTQAISQLARWLTEQDLEDAQSNLRISQLIEKLREDKLNIAFVAEFSRGKSELINAIFFAHYGKRILPSSAGRTTMCPTELLYDASREPSIQLLPIETRAQNVTTSEYRRYPEEWKTIPLDINDSDAMFESFRHVGLTRRAPVAEAASYGLYNAEDPDQLIAVDAQGTIEIPCWRHAVINFPHPLLKQGLVILDTPGLNAIGTEPELTLNLLPNAHAILFILAADTGVTRSDIDIWRSHIAKGGNRGRLAVLNKIDSMWDELKTPEQIEAEIEHQISTTAELLGVPVGHVYPISAQKALVAKVNQDVDLLARSRLTALEEALSNELLPSKQDIVRDSTITEVEDIVKSMRSILSVRRSGVLEQLNELSTLRGKNQDVVGQMMDKVHADKRKFEQGLVRFQALRSIFSQQTNQLLSLLGIDALKSNIEAVRNQMEHSMFSFGEGGLRAIMDQFFKDVNGNISQSAVQVAEIQAMMAAMYKKFSEEHGLGNVTPPPFSTLKYHKEISRLEKSFREHFNTISTLLTTSKGKLSHKFFETIASRVLYVFEVANRDVENWLKAVMAPMETQVREHQLQLRRRLESIKRIHKATDTLEGRIEELEEMDRQLGTQLADMDGRLRNIYAALNADIFAAKAA</sequence>